<evidence type="ECO:0000259" key="6">
    <source>
        <dbReference type="PROSITE" id="PS50850"/>
    </source>
</evidence>
<feature type="transmembrane region" description="Helical" evidence="5">
    <location>
        <begin position="7"/>
        <end position="27"/>
    </location>
</feature>
<dbReference type="InterPro" id="IPR052714">
    <property type="entry name" value="MFS_Exporter"/>
</dbReference>
<dbReference type="AlphaFoldDB" id="A0A2N6VP40"/>
<dbReference type="InterPro" id="IPR020846">
    <property type="entry name" value="MFS_dom"/>
</dbReference>
<evidence type="ECO:0000256" key="3">
    <source>
        <dbReference type="ARBA" id="ARBA00022989"/>
    </source>
</evidence>
<comment type="caution">
    <text evidence="7">The sequence shown here is derived from an EMBL/GenBank/DDBJ whole genome shotgun (WGS) entry which is preliminary data.</text>
</comment>
<feature type="transmembrane region" description="Helical" evidence="5">
    <location>
        <begin position="39"/>
        <end position="63"/>
    </location>
</feature>
<dbReference type="SUPFAM" id="SSF103473">
    <property type="entry name" value="MFS general substrate transporter"/>
    <property type="match status" value="1"/>
</dbReference>
<dbReference type="PROSITE" id="PS50850">
    <property type="entry name" value="MFS"/>
    <property type="match status" value="1"/>
</dbReference>
<evidence type="ECO:0000313" key="8">
    <source>
        <dbReference type="Proteomes" id="UP000235598"/>
    </source>
</evidence>
<dbReference type="OrthoDB" id="9814001at2"/>
<dbReference type="RefSeq" id="WP_102237553.1">
    <property type="nucleotide sequence ID" value="NZ_BAAAIM010000001.1"/>
</dbReference>
<feature type="transmembrane region" description="Helical" evidence="5">
    <location>
        <begin position="274"/>
        <end position="292"/>
    </location>
</feature>
<feature type="transmembrane region" description="Helical" evidence="5">
    <location>
        <begin position="161"/>
        <end position="182"/>
    </location>
</feature>
<dbReference type="CDD" id="cd17489">
    <property type="entry name" value="MFS_YfcJ_like"/>
    <property type="match status" value="1"/>
</dbReference>
<dbReference type="GO" id="GO:0022857">
    <property type="term" value="F:transmembrane transporter activity"/>
    <property type="evidence" value="ECO:0007669"/>
    <property type="project" value="InterPro"/>
</dbReference>
<keyword evidence="2 5" id="KW-0812">Transmembrane</keyword>
<organism evidence="7 8">
    <name type="scientific">Brevibacterium paucivorans</name>
    <dbReference type="NCBI Taxonomy" id="170994"/>
    <lineage>
        <taxon>Bacteria</taxon>
        <taxon>Bacillati</taxon>
        <taxon>Actinomycetota</taxon>
        <taxon>Actinomycetes</taxon>
        <taxon>Micrococcales</taxon>
        <taxon>Brevibacteriaceae</taxon>
        <taxon>Brevibacterium</taxon>
    </lineage>
</organism>
<dbReference type="PANTHER" id="PTHR23531:SF1">
    <property type="entry name" value="QUINOLENE RESISTANCE PROTEIN NORA"/>
    <property type="match status" value="1"/>
</dbReference>
<dbReference type="Gene3D" id="1.20.1250.20">
    <property type="entry name" value="MFS general substrate transporter like domains"/>
    <property type="match status" value="1"/>
</dbReference>
<dbReference type="PROSITE" id="PS00216">
    <property type="entry name" value="SUGAR_TRANSPORT_1"/>
    <property type="match status" value="1"/>
</dbReference>
<evidence type="ECO:0000256" key="1">
    <source>
        <dbReference type="ARBA" id="ARBA00004651"/>
    </source>
</evidence>
<feature type="transmembrane region" description="Helical" evidence="5">
    <location>
        <begin position="211"/>
        <end position="231"/>
    </location>
</feature>
<feature type="transmembrane region" description="Helical" evidence="5">
    <location>
        <begin position="243"/>
        <end position="262"/>
    </location>
</feature>
<feature type="transmembrane region" description="Helical" evidence="5">
    <location>
        <begin position="133"/>
        <end position="155"/>
    </location>
</feature>
<feature type="transmembrane region" description="Helical" evidence="5">
    <location>
        <begin position="298"/>
        <end position="322"/>
    </location>
</feature>
<dbReference type="Pfam" id="PF07690">
    <property type="entry name" value="MFS_1"/>
    <property type="match status" value="1"/>
</dbReference>
<sequence length="388" mass="41782">MNRLWTGNFILASCVNFIAAMMFYLLMTSMASYAIREFGAGQAVAGFASSSFILGAVFARMLAGKYMDFVGRKRLALVSMIAFVALGAAYIPVDNIVVLIVIRLLHGATFGLNNTVVSAAVQTMIPAERRAEGTGYFGMTVSLAMALGPFVSVLMSQKYGMFWVFVVCVVLSSLGTILTLFVQIDERTPTPEEQRLKWDFHVTSFIDQRSIPIASMMALCGVAISLVLSFLESYSHTIGASAGASWFFVVMAACTFTSRMFVGRIQDRFGDDVVIYPIFVCMAIAYILLATAQGSGMVIAAAVPLGFGFGSLMPCAQAIVVNQSPAARYGIAVATFFIFLDTGTGLGPVLIGGLANMWGPRSMYWAAVVLVACAAVVYVMTTRRRTQL</sequence>
<feature type="transmembrane region" description="Helical" evidence="5">
    <location>
        <begin position="329"/>
        <end position="351"/>
    </location>
</feature>
<dbReference type="Proteomes" id="UP000235598">
    <property type="component" value="Unassembled WGS sequence"/>
</dbReference>
<reference evidence="7 8" key="1">
    <citation type="submission" date="2017-09" db="EMBL/GenBank/DDBJ databases">
        <title>Bacterial strain isolated from the female urinary microbiota.</title>
        <authorList>
            <person name="Thomas-White K."/>
            <person name="Kumar N."/>
            <person name="Forster S."/>
            <person name="Putonti C."/>
            <person name="Lawley T."/>
            <person name="Wolfe A.J."/>
        </authorList>
    </citation>
    <scope>NUCLEOTIDE SEQUENCE [LARGE SCALE GENOMIC DNA]</scope>
    <source>
        <strain evidence="7 8">UMB1301</strain>
    </source>
</reference>
<feature type="domain" description="Major facilitator superfamily (MFS) profile" evidence="6">
    <location>
        <begin position="8"/>
        <end position="385"/>
    </location>
</feature>
<evidence type="ECO:0000256" key="5">
    <source>
        <dbReference type="SAM" id="Phobius"/>
    </source>
</evidence>
<dbReference type="EMBL" id="PNHK01000001">
    <property type="protein sequence ID" value="PMD05894.1"/>
    <property type="molecule type" value="Genomic_DNA"/>
</dbReference>
<dbReference type="InterPro" id="IPR036259">
    <property type="entry name" value="MFS_trans_sf"/>
</dbReference>
<evidence type="ECO:0000256" key="4">
    <source>
        <dbReference type="ARBA" id="ARBA00023136"/>
    </source>
</evidence>
<name>A0A2N6VP40_9MICO</name>
<gene>
    <name evidence="7" type="ORF">CJ199_00310</name>
</gene>
<dbReference type="InterPro" id="IPR011701">
    <property type="entry name" value="MFS"/>
</dbReference>
<feature type="transmembrane region" description="Helical" evidence="5">
    <location>
        <begin position="363"/>
        <end position="381"/>
    </location>
</feature>
<keyword evidence="3 5" id="KW-1133">Transmembrane helix</keyword>
<protein>
    <submittedName>
        <fullName evidence="7">MFS transporter</fullName>
    </submittedName>
</protein>
<dbReference type="PANTHER" id="PTHR23531">
    <property type="entry name" value="QUINOLENE RESISTANCE PROTEIN NORA"/>
    <property type="match status" value="1"/>
</dbReference>
<dbReference type="GO" id="GO:0005886">
    <property type="term" value="C:plasma membrane"/>
    <property type="evidence" value="ECO:0007669"/>
    <property type="project" value="UniProtKB-SubCell"/>
</dbReference>
<evidence type="ECO:0000256" key="2">
    <source>
        <dbReference type="ARBA" id="ARBA00022692"/>
    </source>
</evidence>
<accession>A0A2N6VP40</accession>
<feature type="transmembrane region" description="Helical" evidence="5">
    <location>
        <begin position="99"/>
        <end position="121"/>
    </location>
</feature>
<keyword evidence="4 5" id="KW-0472">Membrane</keyword>
<dbReference type="InterPro" id="IPR005829">
    <property type="entry name" value="Sugar_transporter_CS"/>
</dbReference>
<proteinExistence type="predicted"/>
<feature type="transmembrane region" description="Helical" evidence="5">
    <location>
        <begin position="75"/>
        <end position="93"/>
    </location>
</feature>
<evidence type="ECO:0000313" key="7">
    <source>
        <dbReference type="EMBL" id="PMD05894.1"/>
    </source>
</evidence>
<comment type="subcellular location">
    <subcellularLocation>
        <location evidence="1">Cell membrane</location>
        <topology evidence="1">Multi-pass membrane protein</topology>
    </subcellularLocation>
</comment>